<name>A0ABV7DBS0_9HYPH</name>
<dbReference type="Proteomes" id="UP001595377">
    <property type="component" value="Unassembled WGS sequence"/>
</dbReference>
<protein>
    <submittedName>
        <fullName evidence="1">Uncharacterized protein</fullName>
    </submittedName>
</protein>
<gene>
    <name evidence="1" type="ORF">ACFOHH_04630</name>
</gene>
<dbReference type="EMBL" id="JBHRSP010000006">
    <property type="protein sequence ID" value="MFC3072386.1"/>
    <property type="molecule type" value="Genomic_DNA"/>
</dbReference>
<accession>A0ABV7DBS0</accession>
<organism evidence="1 2">
    <name type="scientific">Shinella pollutisoli</name>
    <dbReference type="NCBI Taxonomy" id="2250594"/>
    <lineage>
        <taxon>Bacteria</taxon>
        <taxon>Pseudomonadati</taxon>
        <taxon>Pseudomonadota</taxon>
        <taxon>Alphaproteobacteria</taxon>
        <taxon>Hyphomicrobiales</taxon>
        <taxon>Rhizobiaceae</taxon>
        <taxon>Shinella</taxon>
    </lineage>
</organism>
<comment type="caution">
    <text evidence="1">The sequence shown here is derived from an EMBL/GenBank/DDBJ whole genome shotgun (WGS) entry which is preliminary data.</text>
</comment>
<dbReference type="RefSeq" id="WP_257317887.1">
    <property type="nucleotide sequence ID" value="NZ_JANFDG010000035.1"/>
</dbReference>
<evidence type="ECO:0000313" key="2">
    <source>
        <dbReference type="Proteomes" id="UP001595377"/>
    </source>
</evidence>
<keyword evidence="2" id="KW-1185">Reference proteome</keyword>
<reference evidence="2" key="1">
    <citation type="journal article" date="2019" name="Int. J. Syst. Evol. Microbiol.">
        <title>The Global Catalogue of Microorganisms (GCM) 10K type strain sequencing project: providing services to taxonomists for standard genome sequencing and annotation.</title>
        <authorList>
            <consortium name="The Broad Institute Genomics Platform"/>
            <consortium name="The Broad Institute Genome Sequencing Center for Infectious Disease"/>
            <person name="Wu L."/>
            <person name="Ma J."/>
        </authorList>
    </citation>
    <scope>NUCLEOTIDE SEQUENCE [LARGE SCALE GENOMIC DNA]</scope>
    <source>
        <strain evidence="2">KCTC 52677</strain>
    </source>
</reference>
<evidence type="ECO:0000313" key="1">
    <source>
        <dbReference type="EMBL" id="MFC3072386.1"/>
    </source>
</evidence>
<sequence>MSTNTKASPAEFVKTAEQVVDRISRTHIWQGDCVADVAKAIHDAVMAERERCARLIEEGYERGIATKRDRCAHSKFEWEDCDECAVAAIRAAPKAEG</sequence>
<proteinExistence type="predicted"/>